<organism evidence="1">
    <name type="scientific">marine sediment metagenome</name>
    <dbReference type="NCBI Taxonomy" id="412755"/>
    <lineage>
        <taxon>unclassified sequences</taxon>
        <taxon>metagenomes</taxon>
        <taxon>ecological metagenomes</taxon>
    </lineage>
</organism>
<gene>
    <name evidence="1" type="ORF">LCGC14_2120320</name>
</gene>
<dbReference type="EMBL" id="LAZR01026387">
    <property type="protein sequence ID" value="KKL68909.1"/>
    <property type="molecule type" value="Genomic_DNA"/>
</dbReference>
<proteinExistence type="predicted"/>
<comment type="caution">
    <text evidence="1">The sequence shown here is derived from an EMBL/GenBank/DDBJ whole genome shotgun (WGS) entry which is preliminary data.</text>
</comment>
<feature type="non-terminal residue" evidence="1">
    <location>
        <position position="1"/>
    </location>
</feature>
<reference evidence="1" key="1">
    <citation type="journal article" date="2015" name="Nature">
        <title>Complex archaea that bridge the gap between prokaryotes and eukaryotes.</title>
        <authorList>
            <person name="Spang A."/>
            <person name="Saw J.H."/>
            <person name="Jorgensen S.L."/>
            <person name="Zaremba-Niedzwiedzka K."/>
            <person name="Martijn J."/>
            <person name="Lind A.E."/>
            <person name="van Eijk R."/>
            <person name="Schleper C."/>
            <person name="Guy L."/>
            <person name="Ettema T.J."/>
        </authorList>
    </citation>
    <scope>NUCLEOTIDE SEQUENCE</scope>
</reference>
<protein>
    <submittedName>
        <fullName evidence="1">Uncharacterized protein</fullName>
    </submittedName>
</protein>
<name>A0A0F9E4H2_9ZZZZ</name>
<evidence type="ECO:0000313" key="1">
    <source>
        <dbReference type="EMBL" id="KKL68909.1"/>
    </source>
</evidence>
<accession>A0A0F9E4H2</accession>
<sequence length="24" mass="2888">LMKFSTTQELMYEDIKEIKQAVKN</sequence>
<dbReference type="AlphaFoldDB" id="A0A0F9E4H2"/>